<dbReference type="Proteomes" id="UP000027100">
    <property type="component" value="Unassembled WGS sequence"/>
</dbReference>
<protein>
    <submittedName>
        <fullName evidence="2">Uncharacterized protein</fullName>
    </submittedName>
</protein>
<comment type="caution">
    <text evidence="2">The sequence shown here is derived from an EMBL/GenBank/DDBJ whole genome shotgun (WGS) entry which is preliminary data.</text>
</comment>
<name>A0A062V7J3_9PROT</name>
<proteinExistence type="predicted"/>
<reference evidence="2 3" key="1">
    <citation type="journal article" date="2014" name="Antonie Van Leeuwenhoek">
        <title>Hyphomonas beringensis sp. nov. and Hyphomonas chukchiensis sp. nov., isolated from surface seawater of the Bering Sea and Chukchi Sea.</title>
        <authorList>
            <person name="Li C."/>
            <person name="Lai Q."/>
            <person name="Li G."/>
            <person name="Dong C."/>
            <person name="Wang J."/>
            <person name="Liao Y."/>
            <person name="Shao Z."/>
        </authorList>
    </citation>
    <scope>NUCLEOTIDE SEQUENCE [LARGE SCALE GENOMIC DNA]</scope>
    <source>
        <strain evidence="2 3">PS728</strain>
    </source>
</reference>
<dbReference type="AlphaFoldDB" id="A0A062V7J3"/>
<dbReference type="PATRIC" id="fig|1280954.3.peg.2480"/>
<feature type="region of interest" description="Disordered" evidence="1">
    <location>
        <begin position="115"/>
        <end position="137"/>
    </location>
</feature>
<evidence type="ECO:0000256" key="1">
    <source>
        <dbReference type="SAM" id="MobiDB-lite"/>
    </source>
</evidence>
<dbReference type="RefSeq" id="WP_035599128.1">
    <property type="nucleotide sequence ID" value="NZ_ARYM01000013.1"/>
</dbReference>
<accession>A0A062V7J3</accession>
<gene>
    <name evidence="2" type="ORF">HPO_12253</name>
</gene>
<keyword evidence="3" id="KW-1185">Reference proteome</keyword>
<organism evidence="2 3">
    <name type="scientific">Hyphomonas polymorpha PS728</name>
    <dbReference type="NCBI Taxonomy" id="1280954"/>
    <lineage>
        <taxon>Bacteria</taxon>
        <taxon>Pseudomonadati</taxon>
        <taxon>Pseudomonadota</taxon>
        <taxon>Alphaproteobacteria</taxon>
        <taxon>Hyphomonadales</taxon>
        <taxon>Hyphomonadaceae</taxon>
        <taxon>Hyphomonas</taxon>
    </lineage>
</organism>
<dbReference type="EMBL" id="ARYM01000013">
    <property type="protein sequence ID" value="KCZ98087.1"/>
    <property type="molecule type" value="Genomic_DNA"/>
</dbReference>
<sequence>MRSDFAPWATSLIRFAQIAAEMLAVALVPRLGLGRFGFTVFLPRPVHEAIAAELTFIEAMARRALFLIAAARGALPREVSPSKARPASSGRALPDAPARISAPLFCLTEPDARRRIGKKVPPPTPNPGDAAPPLTEDTLLPTARLVRRLRALETVFLDPEANILRMRRLLAPGPEAILSRRGFEAARAASDNAVNFRLLGQVQGLVEGALLQMRRDTG</sequence>
<dbReference type="OrthoDB" id="10016339at2"/>
<evidence type="ECO:0000313" key="3">
    <source>
        <dbReference type="Proteomes" id="UP000027100"/>
    </source>
</evidence>
<evidence type="ECO:0000313" key="2">
    <source>
        <dbReference type="EMBL" id="KCZ98087.1"/>
    </source>
</evidence>